<keyword evidence="6" id="KW-0547">Nucleotide-binding</keyword>
<evidence type="ECO:0000259" key="5">
    <source>
        <dbReference type="PROSITE" id="PS50109"/>
    </source>
</evidence>
<evidence type="ECO:0000313" key="6">
    <source>
        <dbReference type="EMBL" id="RUO19866.1"/>
    </source>
</evidence>
<sequence length="584" mass="66374">MLQPQNSISRVLLTSVLTVYFLLTLTITMVQVAIEYNNTRDSLLNDIRQQHHTFAASFARAMWEFNIPQAEALATGLLNVPSISGIILRDEQGRQIYQAGRVPPKERLEQLNSPDQVIEYQGVFGFYSPLVWEFAGGSEIVGEVILFSSRDITIEKLKPTLAVLVVAALIKSALLIILFTIAFRIFLRRPFSQFIEQIRQFNPDDPDGSQVFLQQAESNEFTLLEHAYNELLQRLRHHQEAFEISQRELADANRQLEEQNIKLEREISEKTIGISNLMLDIERRRQELEVRQQSLEQEIHQRRLTESKLKQANRELEETIEFLQQARSQVMESEKLASLGALVASISHDVSTPLGVSLTATSYLKEQLDQLQTNVEEGKLTREQFAKFINNAVESEAIVAANLERANEIMDGFKQMAVDQITDSERDVYIDEYVNKIIKALQPKLRKKNVSVAIECPHIVAKFSVGAFAQALTNMLMNSIIHGFKDRNQGVISLKLEQQDNRLVGEYHDNGIGLTSNQLEHLFEPFFTTERSQGGSGLGTHIIYDMITHTLNGHIDVSSTPNQGLLYTFQFPVKFNAKDDENNS</sequence>
<reference evidence="6 7" key="1">
    <citation type="journal article" date="2011" name="Front. Microbiol.">
        <title>Genomic signatures of strain selection and enhancement in Bacillus atrophaeus var. globigii, a historical biowarfare simulant.</title>
        <authorList>
            <person name="Gibbons H.S."/>
            <person name="Broomall S.M."/>
            <person name="McNew L.A."/>
            <person name="Daligault H."/>
            <person name="Chapman C."/>
            <person name="Bruce D."/>
            <person name="Karavis M."/>
            <person name="Krepps M."/>
            <person name="McGregor P.A."/>
            <person name="Hong C."/>
            <person name="Park K.H."/>
            <person name="Akmal A."/>
            <person name="Feldman A."/>
            <person name="Lin J.S."/>
            <person name="Chang W.E."/>
            <person name="Higgs B.W."/>
            <person name="Demirev P."/>
            <person name="Lindquist J."/>
            <person name="Liem A."/>
            <person name="Fochler E."/>
            <person name="Read T.D."/>
            <person name="Tapia R."/>
            <person name="Johnson S."/>
            <person name="Bishop-Lilly K.A."/>
            <person name="Detter C."/>
            <person name="Han C."/>
            <person name="Sozhamannan S."/>
            <person name="Rosenzweig C.N."/>
            <person name="Skowronski E.W."/>
        </authorList>
    </citation>
    <scope>NUCLEOTIDE SEQUENCE [LARGE SCALE GENOMIC DNA]</scope>
    <source>
        <strain evidence="6 7">AK5</strain>
    </source>
</reference>
<dbReference type="SUPFAM" id="SSF55874">
    <property type="entry name" value="ATPase domain of HSP90 chaperone/DNA topoisomerase II/histidine kinase"/>
    <property type="match status" value="1"/>
</dbReference>
<dbReference type="PRINTS" id="PR00344">
    <property type="entry name" value="BCTRLSENSOR"/>
</dbReference>
<evidence type="ECO:0000256" key="1">
    <source>
        <dbReference type="ARBA" id="ARBA00000085"/>
    </source>
</evidence>
<dbReference type="Proteomes" id="UP000288212">
    <property type="component" value="Unassembled WGS sequence"/>
</dbReference>
<keyword evidence="6" id="KW-0067">ATP-binding</keyword>
<feature type="transmembrane region" description="Helical" evidence="4">
    <location>
        <begin position="12"/>
        <end position="34"/>
    </location>
</feature>
<protein>
    <recommendedName>
        <fullName evidence="2">histidine kinase</fullName>
        <ecNumber evidence="2">2.7.13.3</ecNumber>
    </recommendedName>
</protein>
<gene>
    <name evidence="6" type="ORF">CWE06_07475</name>
</gene>
<organism evidence="6 7">
    <name type="scientific">Aliidiomarina haloalkalitolerans</name>
    <dbReference type="NCBI Taxonomy" id="859059"/>
    <lineage>
        <taxon>Bacteria</taxon>
        <taxon>Pseudomonadati</taxon>
        <taxon>Pseudomonadota</taxon>
        <taxon>Gammaproteobacteria</taxon>
        <taxon>Alteromonadales</taxon>
        <taxon>Idiomarinaceae</taxon>
        <taxon>Aliidiomarina</taxon>
    </lineage>
</organism>
<proteinExistence type="predicted"/>
<dbReference type="EMBL" id="PIPI01000004">
    <property type="protein sequence ID" value="RUO19866.1"/>
    <property type="molecule type" value="Genomic_DNA"/>
</dbReference>
<dbReference type="PROSITE" id="PS50109">
    <property type="entry name" value="HIS_KIN"/>
    <property type="match status" value="1"/>
</dbReference>
<dbReference type="AlphaFoldDB" id="A0A432VU52"/>
<dbReference type="GO" id="GO:0005524">
    <property type="term" value="F:ATP binding"/>
    <property type="evidence" value="ECO:0007669"/>
    <property type="project" value="UniProtKB-KW"/>
</dbReference>
<comment type="caution">
    <text evidence="6">The sequence shown here is derived from an EMBL/GenBank/DDBJ whole genome shotgun (WGS) entry which is preliminary data.</text>
</comment>
<dbReference type="PANTHER" id="PTHR43065">
    <property type="entry name" value="SENSOR HISTIDINE KINASE"/>
    <property type="match status" value="1"/>
</dbReference>
<accession>A0A432VU52</accession>
<evidence type="ECO:0000256" key="4">
    <source>
        <dbReference type="SAM" id="Phobius"/>
    </source>
</evidence>
<evidence type="ECO:0000313" key="7">
    <source>
        <dbReference type="Proteomes" id="UP000288212"/>
    </source>
</evidence>
<keyword evidence="4" id="KW-0472">Membrane</keyword>
<dbReference type="InterPro" id="IPR003594">
    <property type="entry name" value="HATPase_dom"/>
</dbReference>
<feature type="transmembrane region" description="Helical" evidence="4">
    <location>
        <begin position="161"/>
        <end position="187"/>
    </location>
</feature>
<dbReference type="Gene3D" id="1.10.287.130">
    <property type="match status" value="1"/>
</dbReference>
<dbReference type="InterPro" id="IPR036890">
    <property type="entry name" value="HATPase_C_sf"/>
</dbReference>
<evidence type="ECO:0000256" key="3">
    <source>
        <dbReference type="SAM" id="Coils"/>
    </source>
</evidence>
<feature type="coiled-coil region" evidence="3">
    <location>
        <begin position="228"/>
        <end position="333"/>
    </location>
</feature>
<dbReference type="InterPro" id="IPR005467">
    <property type="entry name" value="His_kinase_dom"/>
</dbReference>
<dbReference type="GO" id="GO:0004673">
    <property type="term" value="F:protein histidine kinase activity"/>
    <property type="evidence" value="ECO:0007669"/>
    <property type="project" value="UniProtKB-EC"/>
</dbReference>
<comment type="catalytic activity">
    <reaction evidence="1">
        <text>ATP + protein L-histidine = ADP + protein N-phospho-L-histidine.</text>
        <dbReference type="EC" id="2.7.13.3"/>
    </reaction>
</comment>
<dbReference type="Gene3D" id="3.30.565.10">
    <property type="entry name" value="Histidine kinase-like ATPase, C-terminal domain"/>
    <property type="match status" value="1"/>
</dbReference>
<dbReference type="EC" id="2.7.13.3" evidence="2"/>
<dbReference type="Pfam" id="PF02518">
    <property type="entry name" value="HATPase_c"/>
    <property type="match status" value="1"/>
</dbReference>
<keyword evidence="4" id="KW-1133">Transmembrane helix</keyword>
<feature type="domain" description="Histidine kinase" evidence="5">
    <location>
        <begin position="345"/>
        <end position="575"/>
    </location>
</feature>
<name>A0A432VU52_9GAMM</name>
<evidence type="ECO:0000256" key="2">
    <source>
        <dbReference type="ARBA" id="ARBA00012438"/>
    </source>
</evidence>
<keyword evidence="4" id="KW-0812">Transmembrane</keyword>
<keyword evidence="7" id="KW-1185">Reference proteome</keyword>
<dbReference type="SMART" id="SM00387">
    <property type="entry name" value="HATPase_c"/>
    <property type="match status" value="1"/>
</dbReference>
<keyword evidence="3" id="KW-0175">Coiled coil</keyword>
<dbReference type="InterPro" id="IPR004358">
    <property type="entry name" value="Sig_transdc_His_kin-like_C"/>
</dbReference>